<dbReference type="RefSeq" id="WP_407991626.1">
    <property type="nucleotide sequence ID" value="NZ_AP035881.2"/>
</dbReference>
<dbReference type="EMBL" id="AP035881">
    <property type="protein sequence ID" value="BFP49539.1"/>
    <property type="molecule type" value="Genomic_DNA"/>
</dbReference>
<feature type="signal peptide" evidence="1">
    <location>
        <begin position="1"/>
        <end position="22"/>
    </location>
</feature>
<evidence type="ECO:0008006" key="3">
    <source>
        <dbReference type="Google" id="ProtNLM"/>
    </source>
</evidence>
<evidence type="ECO:0000256" key="1">
    <source>
        <dbReference type="SAM" id="SignalP"/>
    </source>
</evidence>
<dbReference type="AlphaFoldDB" id="A0AB33K7T6"/>
<feature type="chain" id="PRO_5044343951" description="Lipoprotein" evidence="1">
    <location>
        <begin position="23"/>
        <end position="183"/>
    </location>
</feature>
<dbReference type="PROSITE" id="PS51257">
    <property type="entry name" value="PROKAR_LIPOPROTEIN"/>
    <property type="match status" value="1"/>
</dbReference>
<keyword evidence="1" id="KW-0732">Signal</keyword>
<evidence type="ECO:0000313" key="2">
    <source>
        <dbReference type="EMBL" id="BFP49539.1"/>
    </source>
</evidence>
<reference evidence="2" key="1">
    <citation type="submission" date="2024-07" db="EMBL/GenBank/DDBJ databases">
        <title>Complete genome sequences of cellulolytic bacteria, Kitasatospora sp. CMC57 and Streptomyces sp. CMC78, isolated from Japanese agricultural soil.</title>
        <authorList>
            <person name="Hashimoto T."/>
            <person name="Ito M."/>
            <person name="Iwamoto M."/>
            <person name="Fukahori D."/>
            <person name="Shoda T."/>
            <person name="Sakoda M."/>
            <person name="Morohoshi T."/>
            <person name="Mitsuboshi M."/>
            <person name="Nishizawa T."/>
        </authorList>
    </citation>
    <scope>NUCLEOTIDE SEQUENCE</scope>
    <source>
        <strain evidence="2">CMC57</strain>
    </source>
</reference>
<protein>
    <recommendedName>
        <fullName evidence="3">Lipoprotein</fullName>
    </recommendedName>
</protein>
<proteinExistence type="predicted"/>
<accession>A0AB33K7T6</accession>
<name>A0AB33K7T6_9ACTN</name>
<sequence>MPKSTAVLRASLLSAAAALALAALTACDPGSTVPSGAPSAAPAVTPTGSGSTPACGAPADAQWVYVSSAARTSDGTTTLGVAPTRVTCSSEGLDPQVEGTGVEARAVTVTADAGVQLLTPGKQLLAGTPADLPKLFAAHAAGQDSTGGFGWHGNIYTIRLNAAGQITFVGQGPWSSLNTAPPQ</sequence>
<organism evidence="2">
    <name type="scientific">Kitasatospora sp. CMC57</name>
    <dbReference type="NCBI Taxonomy" id="3231513"/>
    <lineage>
        <taxon>Bacteria</taxon>
        <taxon>Bacillati</taxon>
        <taxon>Actinomycetota</taxon>
        <taxon>Actinomycetes</taxon>
        <taxon>Kitasatosporales</taxon>
        <taxon>Streptomycetaceae</taxon>
        <taxon>Kitasatospora</taxon>
    </lineage>
</organism>
<gene>
    <name evidence="2" type="ORF">KCMC57_59070</name>
</gene>